<evidence type="ECO:0000313" key="4">
    <source>
        <dbReference type="Proteomes" id="UP001556196"/>
    </source>
</evidence>
<evidence type="ECO:0008006" key="5">
    <source>
        <dbReference type="Google" id="ProtNLM"/>
    </source>
</evidence>
<dbReference type="Proteomes" id="UP001556196">
    <property type="component" value="Unassembled WGS sequence"/>
</dbReference>
<keyword evidence="1" id="KW-0472">Membrane</keyword>
<reference evidence="3 4" key="1">
    <citation type="submission" date="2024-06" db="EMBL/GenBank/DDBJ databases">
        <authorList>
            <person name="Tuo L."/>
        </authorList>
    </citation>
    <scope>NUCLEOTIDE SEQUENCE [LARGE SCALE GENOMIC DNA]</scope>
    <source>
        <strain evidence="3 4">ZMM04-5</strain>
    </source>
</reference>
<gene>
    <name evidence="3" type="ORF">ABUE31_12045</name>
</gene>
<accession>A0ABV3R052</accession>
<dbReference type="PROSITE" id="PS51257">
    <property type="entry name" value="PROKAR_LIPOPROTEIN"/>
    <property type="match status" value="1"/>
</dbReference>
<dbReference type="EMBL" id="JBFOCI010000003">
    <property type="protein sequence ID" value="MEW9806716.1"/>
    <property type="molecule type" value="Genomic_DNA"/>
</dbReference>
<dbReference type="RefSeq" id="WP_367723846.1">
    <property type="nucleotide sequence ID" value="NZ_JBFOCI010000003.1"/>
</dbReference>
<keyword evidence="1" id="KW-1133">Transmembrane helix</keyword>
<proteinExistence type="predicted"/>
<evidence type="ECO:0000256" key="2">
    <source>
        <dbReference type="SAM" id="SignalP"/>
    </source>
</evidence>
<keyword evidence="1" id="KW-0812">Transmembrane</keyword>
<feature type="signal peptide" evidence="2">
    <location>
        <begin position="1"/>
        <end position="25"/>
    </location>
</feature>
<protein>
    <recommendedName>
        <fullName evidence="5">Lipoprotein</fullName>
    </recommendedName>
</protein>
<feature type="chain" id="PRO_5046789847" description="Lipoprotein" evidence="2">
    <location>
        <begin position="26"/>
        <end position="105"/>
    </location>
</feature>
<keyword evidence="2" id="KW-0732">Signal</keyword>
<feature type="transmembrane region" description="Helical" evidence="1">
    <location>
        <begin position="55"/>
        <end position="74"/>
    </location>
</feature>
<evidence type="ECO:0000256" key="1">
    <source>
        <dbReference type="SAM" id="Phobius"/>
    </source>
</evidence>
<evidence type="ECO:0000313" key="3">
    <source>
        <dbReference type="EMBL" id="MEW9806716.1"/>
    </source>
</evidence>
<keyword evidence="4" id="KW-1185">Reference proteome</keyword>
<sequence length="105" mass="11434">MTKWLAVCIVAAIAGGCTSTPAEYAATLSPKDPKWQSPQCRTTRAEAATFEQRKVSWAAGALLGPYGLAIAAAAKEHQEKQRRKLAREMHLNCSTKPLPKSLQRI</sequence>
<name>A0ABV3R052_9HYPH</name>
<organism evidence="3 4">
    <name type="scientific">Mesorhizobium marinum</name>
    <dbReference type="NCBI Taxonomy" id="3228790"/>
    <lineage>
        <taxon>Bacteria</taxon>
        <taxon>Pseudomonadati</taxon>
        <taxon>Pseudomonadota</taxon>
        <taxon>Alphaproteobacteria</taxon>
        <taxon>Hyphomicrobiales</taxon>
        <taxon>Phyllobacteriaceae</taxon>
        <taxon>Mesorhizobium</taxon>
    </lineage>
</organism>
<comment type="caution">
    <text evidence="3">The sequence shown here is derived from an EMBL/GenBank/DDBJ whole genome shotgun (WGS) entry which is preliminary data.</text>
</comment>